<evidence type="ECO:0000313" key="2">
    <source>
        <dbReference type="EMBL" id="KAH7981641.1"/>
    </source>
</evidence>
<evidence type="ECO:0000313" key="3">
    <source>
        <dbReference type="Proteomes" id="UP000821837"/>
    </source>
</evidence>
<keyword evidence="3" id="KW-1185">Reference proteome</keyword>
<feature type="region of interest" description="Disordered" evidence="1">
    <location>
        <begin position="1"/>
        <end position="52"/>
    </location>
</feature>
<dbReference type="AlphaFoldDB" id="A0A9D4QHF3"/>
<gene>
    <name evidence="2" type="ORF">HPB52_000416</name>
</gene>
<reference evidence="2" key="1">
    <citation type="journal article" date="2020" name="Cell">
        <title>Large-Scale Comparative Analyses of Tick Genomes Elucidate Their Genetic Diversity and Vector Capacities.</title>
        <authorList>
            <consortium name="Tick Genome and Microbiome Consortium (TIGMIC)"/>
            <person name="Jia N."/>
            <person name="Wang J."/>
            <person name="Shi W."/>
            <person name="Du L."/>
            <person name="Sun Y."/>
            <person name="Zhan W."/>
            <person name="Jiang J.F."/>
            <person name="Wang Q."/>
            <person name="Zhang B."/>
            <person name="Ji P."/>
            <person name="Bell-Sakyi L."/>
            <person name="Cui X.M."/>
            <person name="Yuan T.T."/>
            <person name="Jiang B.G."/>
            <person name="Yang W.F."/>
            <person name="Lam T.T."/>
            <person name="Chang Q.C."/>
            <person name="Ding S.J."/>
            <person name="Wang X.J."/>
            <person name="Zhu J.G."/>
            <person name="Ruan X.D."/>
            <person name="Zhao L."/>
            <person name="Wei J.T."/>
            <person name="Ye R.Z."/>
            <person name="Que T.C."/>
            <person name="Du C.H."/>
            <person name="Zhou Y.H."/>
            <person name="Cheng J.X."/>
            <person name="Dai P.F."/>
            <person name="Guo W.B."/>
            <person name="Han X.H."/>
            <person name="Huang E.J."/>
            <person name="Li L.F."/>
            <person name="Wei W."/>
            <person name="Gao Y.C."/>
            <person name="Liu J.Z."/>
            <person name="Shao H.Z."/>
            <person name="Wang X."/>
            <person name="Wang C.C."/>
            <person name="Yang T.C."/>
            <person name="Huo Q.B."/>
            <person name="Li W."/>
            <person name="Chen H.Y."/>
            <person name="Chen S.E."/>
            <person name="Zhou L.G."/>
            <person name="Ni X.B."/>
            <person name="Tian J.H."/>
            <person name="Sheng Y."/>
            <person name="Liu T."/>
            <person name="Pan Y.S."/>
            <person name="Xia L.Y."/>
            <person name="Li J."/>
            <person name="Zhao F."/>
            <person name="Cao W.C."/>
        </authorList>
    </citation>
    <scope>NUCLEOTIDE SEQUENCE</scope>
    <source>
        <strain evidence="2">Rsan-2018</strain>
    </source>
</reference>
<dbReference type="Proteomes" id="UP000821837">
    <property type="component" value="Chromosome 1"/>
</dbReference>
<reference evidence="2" key="2">
    <citation type="submission" date="2021-09" db="EMBL/GenBank/DDBJ databases">
        <authorList>
            <person name="Jia N."/>
            <person name="Wang J."/>
            <person name="Shi W."/>
            <person name="Du L."/>
            <person name="Sun Y."/>
            <person name="Zhan W."/>
            <person name="Jiang J."/>
            <person name="Wang Q."/>
            <person name="Zhang B."/>
            <person name="Ji P."/>
            <person name="Sakyi L.B."/>
            <person name="Cui X."/>
            <person name="Yuan T."/>
            <person name="Jiang B."/>
            <person name="Yang W."/>
            <person name="Lam T.T.-Y."/>
            <person name="Chang Q."/>
            <person name="Ding S."/>
            <person name="Wang X."/>
            <person name="Zhu J."/>
            <person name="Ruan X."/>
            <person name="Zhao L."/>
            <person name="Wei J."/>
            <person name="Que T."/>
            <person name="Du C."/>
            <person name="Cheng J."/>
            <person name="Dai P."/>
            <person name="Han X."/>
            <person name="Huang E."/>
            <person name="Gao Y."/>
            <person name="Liu J."/>
            <person name="Shao H."/>
            <person name="Ye R."/>
            <person name="Li L."/>
            <person name="Wei W."/>
            <person name="Wang X."/>
            <person name="Wang C."/>
            <person name="Huo Q."/>
            <person name="Li W."/>
            <person name="Guo W."/>
            <person name="Chen H."/>
            <person name="Chen S."/>
            <person name="Zhou L."/>
            <person name="Zhou L."/>
            <person name="Ni X."/>
            <person name="Tian J."/>
            <person name="Zhou Y."/>
            <person name="Sheng Y."/>
            <person name="Liu T."/>
            <person name="Pan Y."/>
            <person name="Xia L."/>
            <person name="Li J."/>
            <person name="Zhao F."/>
            <person name="Cao W."/>
        </authorList>
    </citation>
    <scope>NUCLEOTIDE SEQUENCE</scope>
    <source>
        <strain evidence="2">Rsan-2018</strain>
        <tissue evidence="2">Larvae</tissue>
    </source>
</reference>
<dbReference type="EMBL" id="JABSTV010001245">
    <property type="protein sequence ID" value="KAH7981641.1"/>
    <property type="molecule type" value="Genomic_DNA"/>
</dbReference>
<feature type="region of interest" description="Disordered" evidence="1">
    <location>
        <begin position="142"/>
        <end position="165"/>
    </location>
</feature>
<name>A0A9D4QHF3_RHISA</name>
<organism evidence="2 3">
    <name type="scientific">Rhipicephalus sanguineus</name>
    <name type="common">Brown dog tick</name>
    <name type="synonym">Ixodes sanguineus</name>
    <dbReference type="NCBI Taxonomy" id="34632"/>
    <lineage>
        <taxon>Eukaryota</taxon>
        <taxon>Metazoa</taxon>
        <taxon>Ecdysozoa</taxon>
        <taxon>Arthropoda</taxon>
        <taxon>Chelicerata</taxon>
        <taxon>Arachnida</taxon>
        <taxon>Acari</taxon>
        <taxon>Parasitiformes</taxon>
        <taxon>Ixodida</taxon>
        <taxon>Ixodoidea</taxon>
        <taxon>Ixodidae</taxon>
        <taxon>Rhipicephalinae</taxon>
        <taxon>Rhipicephalus</taxon>
        <taxon>Rhipicephalus</taxon>
    </lineage>
</organism>
<sequence>MAPRKTTAAEPAARQQGSKRPTKRVPRPRGPAASAPPRPRHQGRSVATWTQQQGQEVPRFFFSDAPWKAHRRVRRGLPLGRVPWPFRGCTVLEVDVAAAGGGGGWMLPLPAGVAFCATCGVAVHFRGHYHGDLHVARTKEAVEKEAKSKKASGAPAPLGQRSDADLAALCRRRLGEDP</sequence>
<evidence type="ECO:0000256" key="1">
    <source>
        <dbReference type="SAM" id="MobiDB-lite"/>
    </source>
</evidence>
<proteinExistence type="predicted"/>
<protein>
    <submittedName>
        <fullName evidence="2">Uncharacterized protein</fullName>
    </submittedName>
</protein>
<accession>A0A9D4QHF3</accession>
<comment type="caution">
    <text evidence="2">The sequence shown here is derived from an EMBL/GenBank/DDBJ whole genome shotgun (WGS) entry which is preliminary data.</text>
</comment>